<gene>
    <name evidence="7" type="ORF">CJ014_04695</name>
</gene>
<dbReference type="RefSeq" id="WP_100079383.1">
    <property type="nucleotide sequence ID" value="NZ_NQVN01000002.1"/>
</dbReference>
<dbReference type="Gene3D" id="3.30.420.40">
    <property type="match status" value="2"/>
</dbReference>
<dbReference type="EMBL" id="NQVN01000002">
    <property type="protein sequence ID" value="PIP00047.1"/>
    <property type="molecule type" value="Genomic_DNA"/>
</dbReference>
<dbReference type="OrthoDB" id="8444219at2"/>
<dbReference type="InterPro" id="IPR000577">
    <property type="entry name" value="Carb_kinase_FGGY"/>
</dbReference>
<evidence type="ECO:0000256" key="4">
    <source>
        <dbReference type="RuleBase" id="RU003733"/>
    </source>
</evidence>
<dbReference type="Pfam" id="PF02782">
    <property type="entry name" value="FGGY_C"/>
    <property type="match status" value="1"/>
</dbReference>
<sequence>MSLLGIDVGTTGCKAVVFDAAGRPLTQARREYTLANPREGFWELDPEQVWQQVLAAIRETTATAGAGVTALAVSALGEAVLPVDRDGLPLAGGAISADLRAAAEIDLLRARLGAAAIYAITGQPATAYYSLPKVMWWRRNTPDIYARTHKFVCFGDYVLMRLGLEPTIDATMAARTLAYDINRGAWSETMIEAAGIDPAKLPAVVAGGSSIGRLGRRGAALTGLPADVEVVAGGFDQACAALAAGVVTEGTGFYGLGTTEALALAMRHPNPALSKLNVAVIPHAVPGILLAMTGSQTGGRLLRWCRDELCADERLAAAARNVDAYDLMLAGLTPEPGPLMVLPHFAGSGSLDGDADALGAILGLSFDARRADIVKAVLEGVTYEQALSLARLGAEGVSPTRFAVVGGGARSDLWMQIKADIIGRPLARQQIFDASCLGAALLAGIATGVYASPQAAVDAVERPVSLFEPDERRHALHKRRLAAYGTLHAGLAEVNAALRATAVN</sequence>
<evidence type="ECO:0000256" key="2">
    <source>
        <dbReference type="ARBA" id="ARBA00022679"/>
    </source>
</evidence>
<dbReference type="InterPro" id="IPR043129">
    <property type="entry name" value="ATPase_NBD"/>
</dbReference>
<dbReference type="PANTHER" id="PTHR43095">
    <property type="entry name" value="SUGAR KINASE"/>
    <property type="match status" value="1"/>
</dbReference>
<dbReference type="InterPro" id="IPR050406">
    <property type="entry name" value="FGGY_Carb_Kinase"/>
</dbReference>
<dbReference type="InterPro" id="IPR018484">
    <property type="entry name" value="FGGY_N"/>
</dbReference>
<dbReference type="AlphaFoldDB" id="A0A2G9WZ89"/>
<dbReference type="InterPro" id="IPR018485">
    <property type="entry name" value="FGGY_C"/>
</dbReference>
<keyword evidence="2 4" id="KW-0808">Transferase</keyword>
<dbReference type="PIRSF" id="PIRSF000538">
    <property type="entry name" value="GlpK"/>
    <property type="match status" value="1"/>
</dbReference>
<dbReference type="GO" id="GO:0016773">
    <property type="term" value="F:phosphotransferase activity, alcohol group as acceptor"/>
    <property type="evidence" value="ECO:0007669"/>
    <property type="project" value="InterPro"/>
</dbReference>
<dbReference type="GO" id="GO:0005975">
    <property type="term" value="P:carbohydrate metabolic process"/>
    <property type="evidence" value="ECO:0007669"/>
    <property type="project" value="InterPro"/>
</dbReference>
<evidence type="ECO:0000259" key="6">
    <source>
        <dbReference type="Pfam" id="PF02782"/>
    </source>
</evidence>
<dbReference type="Pfam" id="PF00370">
    <property type="entry name" value="FGGY_N"/>
    <property type="match status" value="1"/>
</dbReference>
<keyword evidence="8" id="KW-1185">Reference proteome</keyword>
<dbReference type="PANTHER" id="PTHR43095:SF5">
    <property type="entry name" value="XYLULOSE KINASE"/>
    <property type="match status" value="1"/>
</dbReference>
<evidence type="ECO:0000313" key="7">
    <source>
        <dbReference type="EMBL" id="PIP00047.1"/>
    </source>
</evidence>
<dbReference type="InterPro" id="IPR018483">
    <property type="entry name" value="Carb_kinase_FGGY_CS"/>
</dbReference>
<proteinExistence type="inferred from homology"/>
<dbReference type="GO" id="GO:0016301">
    <property type="term" value="F:kinase activity"/>
    <property type="evidence" value="ECO:0007669"/>
    <property type="project" value="UniProtKB-KW"/>
</dbReference>
<dbReference type="PROSITE" id="PS00445">
    <property type="entry name" value="FGGY_KINASES_2"/>
    <property type="match status" value="1"/>
</dbReference>
<evidence type="ECO:0008006" key="9">
    <source>
        <dbReference type="Google" id="ProtNLM"/>
    </source>
</evidence>
<feature type="domain" description="Carbohydrate kinase FGGY N-terminal" evidence="5">
    <location>
        <begin position="3"/>
        <end position="242"/>
    </location>
</feature>
<name>A0A2G9WZ89_9HYPH</name>
<accession>A0A2G9WZ89</accession>
<dbReference type="CDD" id="cd07773">
    <property type="entry name" value="ASKHA_NBD_FGGY_FK"/>
    <property type="match status" value="1"/>
</dbReference>
<organism evidence="7 8">
    <name type="scientific">Pleomorphomonas carboxyditropha</name>
    <dbReference type="NCBI Taxonomy" id="2023338"/>
    <lineage>
        <taxon>Bacteria</taxon>
        <taxon>Pseudomonadati</taxon>
        <taxon>Pseudomonadota</taxon>
        <taxon>Alphaproteobacteria</taxon>
        <taxon>Hyphomicrobiales</taxon>
        <taxon>Pleomorphomonadaceae</taxon>
        <taxon>Pleomorphomonas</taxon>
    </lineage>
</organism>
<dbReference type="SUPFAM" id="SSF53067">
    <property type="entry name" value="Actin-like ATPase domain"/>
    <property type="match status" value="2"/>
</dbReference>
<protein>
    <recommendedName>
        <fullName evidence="9">Carbohydrate kinase</fullName>
    </recommendedName>
</protein>
<keyword evidence="3 4" id="KW-0418">Kinase</keyword>
<dbReference type="Proteomes" id="UP000231070">
    <property type="component" value="Unassembled WGS sequence"/>
</dbReference>
<comment type="caution">
    <text evidence="7">The sequence shown here is derived from an EMBL/GenBank/DDBJ whole genome shotgun (WGS) entry which is preliminary data.</text>
</comment>
<feature type="domain" description="Carbohydrate kinase FGGY C-terminal" evidence="6">
    <location>
        <begin position="256"/>
        <end position="446"/>
    </location>
</feature>
<evidence type="ECO:0000256" key="1">
    <source>
        <dbReference type="ARBA" id="ARBA00009156"/>
    </source>
</evidence>
<evidence type="ECO:0000256" key="3">
    <source>
        <dbReference type="ARBA" id="ARBA00022777"/>
    </source>
</evidence>
<evidence type="ECO:0000313" key="8">
    <source>
        <dbReference type="Proteomes" id="UP000231070"/>
    </source>
</evidence>
<evidence type="ECO:0000259" key="5">
    <source>
        <dbReference type="Pfam" id="PF00370"/>
    </source>
</evidence>
<comment type="similarity">
    <text evidence="1 4">Belongs to the FGGY kinase family.</text>
</comment>
<reference evidence="7 8" key="1">
    <citation type="submission" date="2017-08" db="EMBL/GenBank/DDBJ databases">
        <title>Pleomorphomonas carboxidotrophicus sp. nov., a new mesophilic hydrogenogenic carboxidotroph.</title>
        <authorList>
            <person name="Esquivel-Elizondo S."/>
            <person name="Krajmalnik-Brown R."/>
            <person name="Maldonado J."/>
        </authorList>
    </citation>
    <scope>NUCLEOTIDE SEQUENCE [LARGE SCALE GENOMIC DNA]</scope>
    <source>
        <strain evidence="7 8">SVCO-16</strain>
    </source>
</reference>